<evidence type="ECO:0000313" key="3">
    <source>
        <dbReference type="Proteomes" id="UP001497623"/>
    </source>
</evidence>
<dbReference type="EMBL" id="CAXKWB010028599">
    <property type="protein sequence ID" value="CAL4133833.1"/>
    <property type="molecule type" value="Genomic_DNA"/>
</dbReference>
<evidence type="ECO:0000256" key="1">
    <source>
        <dbReference type="SAM" id="MobiDB-lite"/>
    </source>
</evidence>
<protein>
    <submittedName>
        <fullName evidence="2">Uncharacterized protein</fullName>
    </submittedName>
</protein>
<accession>A0AAV2RN46</accession>
<sequence>PMSSPESTETPERKTLKSILKRMSREDMVSNTLPPAGEELKALMKSPTIHGFAARRSKFNKAVTFQRKTLSSPPPQTKTDSFRNSQTEMVGPIKGGGQERDGVCKLLARLGSMGVETDQDVVKGVRKILKNKMDDIEVAWAARVDALQQELAA</sequence>
<feature type="compositionally biased region" description="Polar residues" evidence="1">
    <location>
        <begin position="67"/>
        <end position="88"/>
    </location>
</feature>
<dbReference type="Proteomes" id="UP001497623">
    <property type="component" value="Unassembled WGS sequence"/>
</dbReference>
<feature type="non-terminal residue" evidence="2">
    <location>
        <position position="153"/>
    </location>
</feature>
<keyword evidence="3" id="KW-1185">Reference proteome</keyword>
<name>A0AAV2RN46_MEGNR</name>
<reference evidence="2 3" key="1">
    <citation type="submission" date="2024-05" db="EMBL/GenBank/DDBJ databases">
        <authorList>
            <person name="Wallberg A."/>
        </authorList>
    </citation>
    <scope>NUCLEOTIDE SEQUENCE [LARGE SCALE GENOMIC DNA]</scope>
</reference>
<comment type="caution">
    <text evidence="2">The sequence shown here is derived from an EMBL/GenBank/DDBJ whole genome shotgun (WGS) entry which is preliminary data.</text>
</comment>
<feature type="region of interest" description="Disordered" evidence="1">
    <location>
        <begin position="1"/>
        <end position="33"/>
    </location>
</feature>
<proteinExistence type="predicted"/>
<gene>
    <name evidence="2" type="ORF">MNOR_LOCUS27336</name>
</gene>
<feature type="non-terminal residue" evidence="2">
    <location>
        <position position="1"/>
    </location>
</feature>
<evidence type="ECO:0000313" key="2">
    <source>
        <dbReference type="EMBL" id="CAL4133833.1"/>
    </source>
</evidence>
<dbReference type="AlphaFoldDB" id="A0AAV2RN46"/>
<organism evidence="2 3">
    <name type="scientific">Meganyctiphanes norvegica</name>
    <name type="common">Northern krill</name>
    <name type="synonym">Thysanopoda norvegica</name>
    <dbReference type="NCBI Taxonomy" id="48144"/>
    <lineage>
        <taxon>Eukaryota</taxon>
        <taxon>Metazoa</taxon>
        <taxon>Ecdysozoa</taxon>
        <taxon>Arthropoda</taxon>
        <taxon>Crustacea</taxon>
        <taxon>Multicrustacea</taxon>
        <taxon>Malacostraca</taxon>
        <taxon>Eumalacostraca</taxon>
        <taxon>Eucarida</taxon>
        <taxon>Euphausiacea</taxon>
        <taxon>Euphausiidae</taxon>
        <taxon>Meganyctiphanes</taxon>
    </lineage>
</organism>
<feature type="region of interest" description="Disordered" evidence="1">
    <location>
        <begin position="67"/>
        <end position="98"/>
    </location>
</feature>